<name>A0ABT1XC70_9PROT</name>
<dbReference type="Pfam" id="PF06912">
    <property type="entry name" value="DUF1275"/>
    <property type="match status" value="1"/>
</dbReference>
<feature type="transmembrane region" description="Helical" evidence="1">
    <location>
        <begin position="66"/>
        <end position="85"/>
    </location>
</feature>
<dbReference type="PANTHER" id="PTHR37314:SF4">
    <property type="entry name" value="UPF0700 TRANSMEMBRANE PROTEIN YOAK"/>
    <property type="match status" value="1"/>
</dbReference>
<sequence length="243" mass="24524">MIGGEHVASVAASEAGLGISLAFIAGAVNTGGFMLVGQYTSHMSGILSAMADAVVLQALGPALAGTLAVFAFLSGAALSAILINWGRRHPGQPPHALPLALEAVLLLVLGILGGAVQAEPVATLAVPLLCFLMGLQNATITKASGSRIRTTHMTGVVTDLGIELGKLAYRNRSPTGPGGHMVRADRAKLRLLCSILLAFILGGVGGALAFAKLGLASTVPLAVALLLLAGAIVRAERHIPRAA</sequence>
<dbReference type="RefSeq" id="WP_257719378.1">
    <property type="nucleotide sequence ID" value="NZ_JANJOU010000040.1"/>
</dbReference>
<organism evidence="2 3">
    <name type="scientific">Roseomonas populi</name>
    <dbReference type="NCBI Taxonomy" id="3121582"/>
    <lineage>
        <taxon>Bacteria</taxon>
        <taxon>Pseudomonadati</taxon>
        <taxon>Pseudomonadota</taxon>
        <taxon>Alphaproteobacteria</taxon>
        <taxon>Acetobacterales</taxon>
        <taxon>Roseomonadaceae</taxon>
        <taxon>Roseomonas</taxon>
    </lineage>
</organism>
<dbReference type="PANTHER" id="PTHR37314">
    <property type="entry name" value="SLR0142 PROTEIN"/>
    <property type="match status" value="1"/>
</dbReference>
<dbReference type="Proteomes" id="UP001524642">
    <property type="component" value="Unassembled WGS sequence"/>
</dbReference>
<gene>
    <name evidence="2" type="ORF">NRP21_27135</name>
</gene>
<feature type="transmembrane region" description="Helical" evidence="1">
    <location>
        <begin position="217"/>
        <end position="235"/>
    </location>
</feature>
<feature type="transmembrane region" description="Helical" evidence="1">
    <location>
        <begin position="191"/>
        <end position="211"/>
    </location>
</feature>
<accession>A0ABT1XC70</accession>
<dbReference type="InterPro" id="IPR010699">
    <property type="entry name" value="DUF1275"/>
</dbReference>
<dbReference type="EMBL" id="JANJOU010000040">
    <property type="protein sequence ID" value="MCR0985732.1"/>
    <property type="molecule type" value="Genomic_DNA"/>
</dbReference>
<protein>
    <submittedName>
        <fullName evidence="2">DUF1275 domain-containing protein</fullName>
    </submittedName>
</protein>
<keyword evidence="1" id="KW-1133">Transmembrane helix</keyword>
<proteinExistence type="predicted"/>
<reference evidence="2 3" key="1">
    <citation type="submission" date="2022-06" db="EMBL/GenBank/DDBJ databases">
        <title>Roseomonas CN29.</title>
        <authorList>
            <person name="Cheng Y."/>
            <person name="He X."/>
        </authorList>
    </citation>
    <scope>NUCLEOTIDE SEQUENCE [LARGE SCALE GENOMIC DNA]</scope>
    <source>
        <strain evidence="2 3">CN29</strain>
    </source>
</reference>
<keyword evidence="3" id="KW-1185">Reference proteome</keyword>
<evidence type="ECO:0000313" key="3">
    <source>
        <dbReference type="Proteomes" id="UP001524642"/>
    </source>
</evidence>
<feature type="transmembrane region" description="Helical" evidence="1">
    <location>
        <begin position="121"/>
        <end position="140"/>
    </location>
</feature>
<keyword evidence="1" id="KW-0472">Membrane</keyword>
<feature type="transmembrane region" description="Helical" evidence="1">
    <location>
        <begin position="15"/>
        <end position="36"/>
    </location>
</feature>
<keyword evidence="1" id="KW-0812">Transmembrane</keyword>
<feature type="transmembrane region" description="Helical" evidence="1">
    <location>
        <begin position="97"/>
        <end position="115"/>
    </location>
</feature>
<evidence type="ECO:0000256" key="1">
    <source>
        <dbReference type="SAM" id="Phobius"/>
    </source>
</evidence>
<evidence type="ECO:0000313" key="2">
    <source>
        <dbReference type="EMBL" id="MCR0985732.1"/>
    </source>
</evidence>
<comment type="caution">
    <text evidence="2">The sequence shown here is derived from an EMBL/GenBank/DDBJ whole genome shotgun (WGS) entry which is preliminary data.</text>
</comment>